<dbReference type="AlphaFoldDB" id="A0A6P4EUS9"/>
<feature type="chain" id="PRO_5027789628" evidence="1">
    <location>
        <begin position="22"/>
        <end position="51"/>
    </location>
</feature>
<sequence>MNIIQGCVLVFLGLVLSNVEAQVPTRVPSARDIACGERRYYNELRRTCLPY</sequence>
<accession>A0A6P4EUS9</accession>
<name>A0A6P4EUS9_DRORH</name>
<feature type="signal peptide" evidence="1">
    <location>
        <begin position="1"/>
        <end position="21"/>
    </location>
</feature>
<reference evidence="4" key="2">
    <citation type="submission" date="2025-04" db="UniProtKB">
        <authorList>
            <consortium name="RefSeq"/>
        </authorList>
    </citation>
    <scope>IDENTIFICATION</scope>
</reference>
<keyword evidence="3" id="KW-1185">Reference proteome</keyword>
<reference evidence="2" key="3">
    <citation type="submission" date="2025-05" db="UniProtKB">
        <authorList>
            <consortium name="EnsemblMetazoa"/>
        </authorList>
    </citation>
    <scope>IDENTIFICATION</scope>
</reference>
<organism evidence="4">
    <name type="scientific">Drosophila rhopaloa</name>
    <name type="common">Fruit fly</name>
    <dbReference type="NCBI Taxonomy" id="1041015"/>
    <lineage>
        <taxon>Eukaryota</taxon>
        <taxon>Metazoa</taxon>
        <taxon>Ecdysozoa</taxon>
        <taxon>Arthropoda</taxon>
        <taxon>Hexapoda</taxon>
        <taxon>Insecta</taxon>
        <taxon>Pterygota</taxon>
        <taxon>Neoptera</taxon>
        <taxon>Endopterygota</taxon>
        <taxon>Diptera</taxon>
        <taxon>Brachycera</taxon>
        <taxon>Muscomorpha</taxon>
        <taxon>Ephydroidea</taxon>
        <taxon>Drosophilidae</taxon>
        <taxon>Drosophila</taxon>
        <taxon>Sophophora</taxon>
    </lineage>
</organism>
<dbReference type="Proteomes" id="UP001652680">
    <property type="component" value="Unassembled WGS sequence"/>
</dbReference>
<evidence type="ECO:0000256" key="1">
    <source>
        <dbReference type="SAM" id="SignalP"/>
    </source>
</evidence>
<evidence type="ECO:0000313" key="4">
    <source>
        <dbReference type="RefSeq" id="XP_016978853.1"/>
    </source>
</evidence>
<gene>
    <name evidence="4" type="primary">LOC108044371</name>
</gene>
<evidence type="ECO:0000313" key="2">
    <source>
        <dbReference type="EnsemblMetazoa" id="XP_044313982.1"/>
    </source>
</evidence>
<evidence type="ECO:0000313" key="3">
    <source>
        <dbReference type="Proteomes" id="UP001652680"/>
    </source>
</evidence>
<dbReference type="RefSeq" id="XP_016978853.1">
    <property type="nucleotide sequence ID" value="XM_017123364.1"/>
</dbReference>
<dbReference type="OrthoDB" id="7832013at2759"/>
<dbReference type="EnsemblMetazoa" id="XM_044458047.1">
    <property type="protein sequence ID" value="XP_044313982.1"/>
    <property type="gene ID" value="LOC123037431"/>
</dbReference>
<protein>
    <submittedName>
        <fullName evidence="4">Uncharacterized protein LOC108044371</fullName>
    </submittedName>
</protein>
<proteinExistence type="predicted"/>
<keyword evidence="1" id="KW-0732">Signal</keyword>
<reference evidence="3" key="1">
    <citation type="journal article" date="2021" name="Elife">
        <title>Highly contiguous assemblies of 101 drosophilid genomes.</title>
        <authorList>
            <person name="Kim B.Y."/>
            <person name="Wang J.R."/>
            <person name="Miller D.E."/>
            <person name="Barmina O."/>
            <person name="Delaney E."/>
            <person name="Thompson A."/>
            <person name="Comeault A.A."/>
            <person name="Peede D."/>
            <person name="D'Agostino E.R."/>
            <person name="Pelaez J."/>
            <person name="Aguilar J.M."/>
            <person name="Haji D."/>
            <person name="Matsunaga T."/>
            <person name="Armstrong E.E."/>
            <person name="Zych M."/>
            <person name="Ogawa Y."/>
            <person name="Stamenkovic-Radak M."/>
            <person name="Jelic M."/>
            <person name="Veselinovic M.S."/>
            <person name="Tanaskovic M."/>
            <person name="Eric P."/>
            <person name="Gao J.J."/>
            <person name="Katoh T.K."/>
            <person name="Toda M.J."/>
            <person name="Watabe H."/>
            <person name="Watada M."/>
            <person name="Davis J.S."/>
            <person name="Moyle L.C."/>
            <person name="Manoli G."/>
            <person name="Bertolini E."/>
            <person name="Kostal V."/>
            <person name="Hawley R.S."/>
            <person name="Takahashi A."/>
            <person name="Jones C.D."/>
            <person name="Price D.K."/>
            <person name="Whiteman N."/>
            <person name="Kopp A."/>
            <person name="Matute D.R."/>
            <person name="Petrov D.A."/>
        </authorList>
    </citation>
    <scope>NUCLEOTIDE SEQUENCE [LARGE SCALE GENOMIC DNA]</scope>
</reference>